<keyword evidence="3" id="KW-0347">Helicase</keyword>
<dbReference type="Pfam" id="PF03457">
    <property type="entry name" value="HA"/>
    <property type="match status" value="1"/>
</dbReference>
<feature type="domain" description="Bacteriophage T5 Orf172 DNA-binding" evidence="2">
    <location>
        <begin position="185"/>
        <end position="263"/>
    </location>
</feature>
<evidence type="ECO:0000259" key="2">
    <source>
        <dbReference type="Pfam" id="PF10544"/>
    </source>
</evidence>
<name>A0AA96J2W6_9VIRU</name>
<organism evidence="3">
    <name type="scientific">Marseillevirus sp</name>
    <dbReference type="NCBI Taxonomy" id="2809551"/>
    <lineage>
        <taxon>Viruses</taxon>
        <taxon>Varidnaviria</taxon>
        <taxon>Bamfordvirae</taxon>
        <taxon>Nucleocytoviricota</taxon>
        <taxon>Megaviricetes</taxon>
        <taxon>Pimascovirales</taxon>
        <taxon>Pimascovirales incertae sedis</taxon>
        <taxon>Marseilleviridae</taxon>
        <taxon>Marseillevirus</taxon>
    </lineage>
</organism>
<dbReference type="InterPro" id="IPR005114">
    <property type="entry name" value="Helicase_assoc"/>
</dbReference>
<sequence length="611" mass="71470">MHKKMDDAQKTKTSVSSVLLEGKVEYLGKPLTFVFERGTEELFFRCLDVGRIFDDRNMKRGRKTKKYFNAISGRKCFSNMEDTFHVVVKRAKNTEDAKLFVSWVREMFFNSQMREYLIESEGREILLRITRNIGEIFIDGEESKSFEGAKKDYPGLFGTLELAEKLLLTREKNFVGNRGEGKKEFVYILKDISGTSEMFKVGKTKDIKKRLGGYSCGSSQRPKFEKTFETENCDLFERCMHYVFSESRKGATEMFEAPLSALKLVGDIVGMLDELKALNREYASPFSEEKYTAMCSDILKSRKAVRANEERKDTHKRDKKLKEEKLRLVASFVEQHGRFPTKGESLNEFLVSFKARYRQKAKMKFNRELVDIAESIPGWTWEIPPQDSFEKLYGELSAWLDENKVRLTRKKNVTLYDNLNSWKKAYRKYPNEREDERLKLISLFSEHDVPFDVVPQESDFLNRVEELREYMAKNKGKLPPTRTELGDWLVEQRKHFNKKRVMDPEKKALLDSVYPLWSLSPNGLAWEKNVLEEANYYAKHGHFTPKRIDAFLSNQRLHLKRTKTLKNPKAQERLESRIAFLDKHLPGWDEVRGGKNTTKGCPVCDEEIQEQ</sequence>
<protein>
    <submittedName>
        <fullName evidence="3">Helicase</fullName>
    </submittedName>
</protein>
<keyword evidence="3" id="KW-0547">Nucleotide-binding</keyword>
<dbReference type="GO" id="GO:0004386">
    <property type="term" value="F:helicase activity"/>
    <property type="evidence" value="ECO:0007669"/>
    <property type="project" value="UniProtKB-KW"/>
</dbReference>
<accession>A0AA96J2W6</accession>
<proteinExistence type="predicted"/>
<keyword evidence="3" id="KW-0067">ATP-binding</keyword>
<gene>
    <name evidence="3" type="ORF">MarFTMF_044</name>
</gene>
<dbReference type="Pfam" id="PF10544">
    <property type="entry name" value="T5orf172"/>
    <property type="match status" value="1"/>
</dbReference>
<dbReference type="EMBL" id="OR343188">
    <property type="protein sequence ID" value="WNL49560.1"/>
    <property type="molecule type" value="Genomic_DNA"/>
</dbReference>
<dbReference type="Gene3D" id="6.10.140.530">
    <property type="match status" value="1"/>
</dbReference>
<evidence type="ECO:0000313" key="3">
    <source>
        <dbReference type="EMBL" id="WNL49560.1"/>
    </source>
</evidence>
<feature type="domain" description="Helicase-associated" evidence="1">
    <location>
        <begin position="457"/>
        <end position="512"/>
    </location>
</feature>
<reference evidence="3" key="1">
    <citation type="submission" date="2023-07" db="EMBL/GenBank/DDBJ databases">
        <authorList>
            <person name="Xia Y."/>
        </authorList>
    </citation>
    <scope>NUCLEOTIDE SEQUENCE</scope>
    <source>
        <strain evidence="3">F</strain>
    </source>
</reference>
<dbReference type="InterPro" id="IPR018306">
    <property type="entry name" value="Phage_T5_Orf172_DNA-bd"/>
</dbReference>
<keyword evidence="3" id="KW-0378">Hydrolase</keyword>
<evidence type="ECO:0000259" key="1">
    <source>
        <dbReference type="Pfam" id="PF03457"/>
    </source>
</evidence>